<evidence type="ECO:0000313" key="2">
    <source>
        <dbReference type="EMBL" id="OWZ00364.1"/>
    </source>
</evidence>
<name>A0A225V5I1_9STRA</name>
<sequence length="244" mass="26790">MKYSITSVVQRVHEGFVNANIPCAVLVGVHCPHCLPGAPRISERDLTGYTTNRVPANVTELRAKLPCTRQLPSVVPELKTPRNTAPLSSVVGFVRLHNFRNVRHQDVSEKLRISKEIRLSPTNTKTNRASVRLRTGMVDNPTHLAVDRTADRVMLLSAVPDAHHMVNLSFHGLQALHARVEALERVQALQIAELKQQLNLQKAYVAEAAQTTSNIRVEVPPVRGSSPMQSSKNTAGGSRNASIS</sequence>
<reference evidence="3" key="1">
    <citation type="submission" date="2017-03" db="EMBL/GenBank/DDBJ databases">
        <title>Phytopthora megakarya and P. palmivora, two closely related causual agents of cacao black pod achieved similar genome size and gene model numbers by different mechanisms.</title>
        <authorList>
            <person name="Ali S."/>
            <person name="Shao J."/>
            <person name="Larry D.J."/>
            <person name="Kronmiller B."/>
            <person name="Shen D."/>
            <person name="Strem M.D."/>
            <person name="Melnick R.L."/>
            <person name="Guiltinan M.J."/>
            <person name="Tyler B.M."/>
            <person name="Meinhardt L.W."/>
            <person name="Bailey B.A."/>
        </authorList>
    </citation>
    <scope>NUCLEOTIDE SEQUENCE [LARGE SCALE GENOMIC DNA]</scope>
    <source>
        <strain evidence="3">zdho120</strain>
    </source>
</reference>
<comment type="caution">
    <text evidence="2">The sequence shown here is derived from an EMBL/GenBank/DDBJ whole genome shotgun (WGS) entry which is preliminary data.</text>
</comment>
<protein>
    <submittedName>
        <fullName evidence="2">Uncharacterized protein</fullName>
    </submittedName>
</protein>
<evidence type="ECO:0000256" key="1">
    <source>
        <dbReference type="SAM" id="MobiDB-lite"/>
    </source>
</evidence>
<feature type="region of interest" description="Disordered" evidence="1">
    <location>
        <begin position="219"/>
        <end position="244"/>
    </location>
</feature>
<proteinExistence type="predicted"/>
<gene>
    <name evidence="2" type="ORF">PHMEG_00028459</name>
</gene>
<dbReference type="EMBL" id="NBNE01007676">
    <property type="protein sequence ID" value="OWZ00364.1"/>
    <property type="molecule type" value="Genomic_DNA"/>
</dbReference>
<feature type="compositionally biased region" description="Polar residues" evidence="1">
    <location>
        <begin position="226"/>
        <end position="244"/>
    </location>
</feature>
<dbReference type="AlphaFoldDB" id="A0A225V5I1"/>
<dbReference type="OrthoDB" id="146504at2759"/>
<evidence type="ECO:0000313" key="3">
    <source>
        <dbReference type="Proteomes" id="UP000198211"/>
    </source>
</evidence>
<keyword evidence="3" id="KW-1185">Reference proteome</keyword>
<dbReference type="Proteomes" id="UP000198211">
    <property type="component" value="Unassembled WGS sequence"/>
</dbReference>
<organism evidence="2 3">
    <name type="scientific">Phytophthora megakarya</name>
    <dbReference type="NCBI Taxonomy" id="4795"/>
    <lineage>
        <taxon>Eukaryota</taxon>
        <taxon>Sar</taxon>
        <taxon>Stramenopiles</taxon>
        <taxon>Oomycota</taxon>
        <taxon>Peronosporomycetes</taxon>
        <taxon>Peronosporales</taxon>
        <taxon>Peronosporaceae</taxon>
        <taxon>Phytophthora</taxon>
    </lineage>
</organism>
<accession>A0A225V5I1</accession>